<dbReference type="EMBL" id="FOMG01000003">
    <property type="protein sequence ID" value="SFC37646.1"/>
    <property type="molecule type" value="Genomic_DNA"/>
</dbReference>
<organism evidence="2 3">
    <name type="scientific">Clostridium uliginosum</name>
    <dbReference type="NCBI Taxonomy" id="119641"/>
    <lineage>
        <taxon>Bacteria</taxon>
        <taxon>Bacillati</taxon>
        <taxon>Bacillota</taxon>
        <taxon>Clostridia</taxon>
        <taxon>Eubacteriales</taxon>
        <taxon>Clostridiaceae</taxon>
        <taxon>Clostridium</taxon>
    </lineage>
</organism>
<gene>
    <name evidence="2" type="ORF">SAMN05421842_10317</name>
</gene>
<protein>
    <submittedName>
        <fullName evidence="2">Predicted choloylglycine hydrolase</fullName>
    </submittedName>
</protein>
<dbReference type="Proteomes" id="UP000199263">
    <property type="component" value="Unassembled WGS sequence"/>
</dbReference>
<proteinExistence type="predicted"/>
<dbReference type="SUPFAM" id="SSF56235">
    <property type="entry name" value="N-terminal nucleophile aminohydrolases (Ntn hydrolases)"/>
    <property type="match status" value="1"/>
</dbReference>
<dbReference type="InterPro" id="IPR005079">
    <property type="entry name" value="Peptidase_C45_hydrolase"/>
</dbReference>
<feature type="domain" description="Peptidase C45 hydrolase" evidence="1">
    <location>
        <begin position="102"/>
        <end position="334"/>
    </location>
</feature>
<evidence type="ECO:0000313" key="3">
    <source>
        <dbReference type="Proteomes" id="UP000199263"/>
    </source>
</evidence>
<dbReference type="NCBIfam" id="NF040521">
    <property type="entry name" value="C45_proenzyme"/>
    <property type="match status" value="1"/>
</dbReference>
<evidence type="ECO:0000313" key="2">
    <source>
        <dbReference type="EMBL" id="SFC37646.1"/>
    </source>
</evidence>
<dbReference type="STRING" id="119641.SAMN05421842_10317"/>
<dbReference type="InterPro" id="IPR047794">
    <property type="entry name" value="C45_proenzyme-like"/>
</dbReference>
<accession>A0A1I1IN17</accession>
<dbReference type="InterPro" id="IPR047801">
    <property type="entry name" value="Peptidase_C45"/>
</dbReference>
<dbReference type="PANTHER" id="PTHR34180">
    <property type="entry name" value="PEPTIDASE C45"/>
    <property type="match status" value="1"/>
</dbReference>
<keyword evidence="3" id="KW-1185">Reference proteome</keyword>
<name>A0A1I1IN17_9CLOT</name>
<sequence length="371" mass="41976">MKETTAYFKNFEGTSYEVGVQIGQWVLAHSTILDMVLLPPNTYPQDKLLAITELLDKYCSGINEEIKGFADTIGVSREQVIFYSMTYLERGCSLMAALPDKTKNGHTMMARNYDFNDAMEEMCFAKTKIKGKYSHIGSLLNLFGRCDGMNEHGLAACKASNGLPVGNFEGGQKPGVTGFQFWIVIRSILENCKDVEEAIDFAMKAPIGYNINLMLADKNNKIALLQCMDGHKSYEILDSNSNKTYLSATNHVLFLELKAYEKMLIKNSELRNDIIVKTFEAKKKLSCDDLKGLLSTSYPQGLCCHYYEEFFGTLRSMIFDVTDGTIEMTFGSPQSNEWRTFTISSNEEQEYMVKLPYERADKAFYDITYLG</sequence>
<dbReference type="InterPro" id="IPR029055">
    <property type="entry name" value="Ntn_hydrolases_N"/>
</dbReference>
<dbReference type="RefSeq" id="WP_090088625.1">
    <property type="nucleotide sequence ID" value="NZ_FOMG01000003.1"/>
</dbReference>
<dbReference type="GO" id="GO:0016787">
    <property type="term" value="F:hydrolase activity"/>
    <property type="evidence" value="ECO:0007669"/>
    <property type="project" value="UniProtKB-KW"/>
</dbReference>
<dbReference type="PANTHER" id="PTHR34180:SF1">
    <property type="entry name" value="BETA-ALANYL-DOPAMINE_CARCININE HYDROLASE"/>
    <property type="match status" value="1"/>
</dbReference>
<evidence type="ECO:0000259" key="1">
    <source>
        <dbReference type="Pfam" id="PF03417"/>
    </source>
</evidence>
<reference evidence="2 3" key="1">
    <citation type="submission" date="2016-10" db="EMBL/GenBank/DDBJ databases">
        <authorList>
            <person name="de Groot N.N."/>
        </authorList>
    </citation>
    <scope>NUCLEOTIDE SEQUENCE [LARGE SCALE GENOMIC DNA]</scope>
    <source>
        <strain evidence="2 3">DSM 12992</strain>
    </source>
</reference>
<dbReference type="Pfam" id="PF03417">
    <property type="entry name" value="AAT"/>
    <property type="match status" value="1"/>
</dbReference>
<dbReference type="OrthoDB" id="8617387at2"/>
<dbReference type="AlphaFoldDB" id="A0A1I1IN17"/>
<dbReference type="Gene3D" id="3.60.60.10">
    <property type="entry name" value="Penicillin V Acylase, Chain A"/>
    <property type="match status" value="1"/>
</dbReference>
<keyword evidence="2" id="KW-0378">Hydrolase</keyword>